<dbReference type="EMBL" id="JAWDJW010010655">
    <property type="protein sequence ID" value="KAK3045441.1"/>
    <property type="molecule type" value="Genomic_DNA"/>
</dbReference>
<protein>
    <submittedName>
        <fullName evidence="1">Uncharacterized protein</fullName>
    </submittedName>
</protein>
<evidence type="ECO:0000313" key="1">
    <source>
        <dbReference type="EMBL" id="KAK3045441.1"/>
    </source>
</evidence>
<dbReference type="Proteomes" id="UP001186974">
    <property type="component" value="Unassembled WGS sequence"/>
</dbReference>
<reference evidence="1" key="1">
    <citation type="submission" date="2024-09" db="EMBL/GenBank/DDBJ databases">
        <title>Black Yeasts Isolated from many extreme environments.</title>
        <authorList>
            <person name="Coleine C."/>
            <person name="Stajich J.E."/>
            <person name="Selbmann L."/>
        </authorList>
    </citation>
    <scope>NUCLEOTIDE SEQUENCE</scope>
    <source>
        <strain evidence="1">CCFEE 5737</strain>
    </source>
</reference>
<name>A0ACC3CVS8_9PEZI</name>
<evidence type="ECO:0000313" key="2">
    <source>
        <dbReference type="Proteomes" id="UP001186974"/>
    </source>
</evidence>
<gene>
    <name evidence="1" type="ORF">LTS18_013813</name>
</gene>
<feature type="non-terminal residue" evidence="1">
    <location>
        <position position="117"/>
    </location>
</feature>
<accession>A0ACC3CVS8</accession>
<proteinExistence type="predicted"/>
<comment type="caution">
    <text evidence="1">The sequence shown here is derived from an EMBL/GenBank/DDBJ whole genome shotgun (WGS) entry which is preliminary data.</text>
</comment>
<organism evidence="1 2">
    <name type="scientific">Coniosporium uncinatum</name>
    <dbReference type="NCBI Taxonomy" id="93489"/>
    <lineage>
        <taxon>Eukaryota</taxon>
        <taxon>Fungi</taxon>
        <taxon>Dikarya</taxon>
        <taxon>Ascomycota</taxon>
        <taxon>Pezizomycotina</taxon>
        <taxon>Dothideomycetes</taxon>
        <taxon>Dothideomycetes incertae sedis</taxon>
        <taxon>Coniosporium</taxon>
    </lineage>
</organism>
<keyword evidence="2" id="KW-1185">Reference proteome</keyword>
<sequence length="117" mass="11796">MAAPQDKGMNNLTTLIKRLEAATSRLEDIASSAQTLGEQQGAAPQANGASTTDVASTTSAPAAAAVGAASTPKAVSSATPDEPELPQSIVDFDALINGDLKQFTNLSEQIGGIVAEQ</sequence>